<dbReference type="Proteomes" id="UP001501126">
    <property type="component" value="Unassembled WGS sequence"/>
</dbReference>
<dbReference type="Pfam" id="PF17773">
    <property type="entry name" value="UPF0176_N"/>
    <property type="match status" value="1"/>
</dbReference>
<evidence type="ECO:0000256" key="1">
    <source>
        <dbReference type="ARBA" id="ARBA00022694"/>
    </source>
</evidence>
<comment type="catalytic activity">
    <reaction evidence="4">
        <text>uridine(34) in tRNA + AH2 + O2 = 5-hydroxyuridine(34) in tRNA + A + H2O</text>
        <dbReference type="Rhea" id="RHEA:64224"/>
        <dbReference type="Rhea" id="RHEA-COMP:11727"/>
        <dbReference type="Rhea" id="RHEA-COMP:13381"/>
        <dbReference type="ChEBI" id="CHEBI:13193"/>
        <dbReference type="ChEBI" id="CHEBI:15377"/>
        <dbReference type="ChEBI" id="CHEBI:15379"/>
        <dbReference type="ChEBI" id="CHEBI:17499"/>
        <dbReference type="ChEBI" id="CHEBI:65315"/>
        <dbReference type="ChEBI" id="CHEBI:136877"/>
    </reaction>
</comment>
<dbReference type="PROSITE" id="PS50206">
    <property type="entry name" value="RHODANESE_3"/>
    <property type="match status" value="1"/>
</dbReference>
<comment type="caution">
    <text evidence="6">The sequence shown here is derived from an EMBL/GenBank/DDBJ whole genome shotgun (WGS) entry which is preliminary data.</text>
</comment>
<dbReference type="InterPro" id="IPR001763">
    <property type="entry name" value="Rhodanese-like_dom"/>
</dbReference>
<accession>A0ABP3Y672</accession>
<sequence>MQLWNTYSKEELLIQLRKNEVKLVTISFYQYASIPNPTLFRNHLFLTWSRLGVLGRTYVAKEGINAQIAVPVESLEEFRNELDKVEFLKGIRLNIAVEESAEFSFLKLKIKVRDKILADGLNDETFDVRNKGKHLTAEEFNKLTDDPDTILIDFRNHYESEVGHFKGAITPDVDTFRESLPVIEEKYLKGNEDKNIVMYCTGGIRCEKASAWYKHRGFKNVHQLEGGIIKYARDCNENGLENKFIGKNFVFDERRGERISDDVIAVCHQCGAPCDTHTNCANDACHLLFIQCDTCKSEYSGCCSKECEDVTKLPVEEQKALRKGLQNSNKIFKKGRSEKLKFKVSQEKPLSFPQALKNEKSDS</sequence>
<gene>
    <name evidence="4" type="primary">trhO</name>
    <name evidence="6" type="ORF">GCM10009118_23400</name>
</gene>
<dbReference type="Pfam" id="PF12368">
    <property type="entry name" value="Rhodanese_C"/>
    <property type="match status" value="1"/>
</dbReference>
<dbReference type="PANTHER" id="PTHR43846:SF1">
    <property type="entry name" value="TRNA URIDINE(34) HYDROXYLASE"/>
    <property type="match status" value="1"/>
</dbReference>
<dbReference type="PANTHER" id="PTHR43846">
    <property type="entry name" value="UPF0176 PROTEIN YCEA"/>
    <property type="match status" value="1"/>
</dbReference>
<dbReference type="Pfam" id="PF00581">
    <property type="entry name" value="Rhodanese"/>
    <property type="match status" value="1"/>
</dbReference>
<organism evidence="6 7">
    <name type="scientific">Wandonia haliotis</name>
    <dbReference type="NCBI Taxonomy" id="574963"/>
    <lineage>
        <taxon>Bacteria</taxon>
        <taxon>Pseudomonadati</taxon>
        <taxon>Bacteroidota</taxon>
        <taxon>Flavobacteriia</taxon>
        <taxon>Flavobacteriales</taxon>
        <taxon>Crocinitomicaceae</taxon>
        <taxon>Wandonia</taxon>
    </lineage>
</organism>
<dbReference type="Gene3D" id="3.40.250.10">
    <property type="entry name" value="Rhodanese-like domain"/>
    <property type="match status" value="1"/>
</dbReference>
<dbReference type="InterPro" id="IPR036873">
    <property type="entry name" value="Rhodanese-like_dom_sf"/>
</dbReference>
<dbReference type="InterPro" id="IPR022111">
    <property type="entry name" value="Rhodanese_C"/>
</dbReference>
<dbReference type="InterPro" id="IPR020936">
    <property type="entry name" value="TrhO"/>
</dbReference>
<dbReference type="HAMAP" id="MF_00469">
    <property type="entry name" value="TrhO"/>
    <property type="match status" value="1"/>
</dbReference>
<protein>
    <recommendedName>
        <fullName evidence="4">tRNA uridine(34) hydroxylase</fullName>
        <ecNumber evidence="4">1.14.-.-</ecNumber>
    </recommendedName>
    <alternativeName>
        <fullName evidence="4">tRNA hydroxylation protein O</fullName>
    </alternativeName>
</protein>
<dbReference type="Gene3D" id="3.30.70.100">
    <property type="match status" value="1"/>
</dbReference>
<keyword evidence="7" id="KW-1185">Reference proteome</keyword>
<keyword evidence="2 4" id="KW-0560">Oxidoreductase</keyword>
<feature type="domain" description="Rhodanese" evidence="5">
    <location>
        <begin position="145"/>
        <end position="236"/>
    </location>
</feature>
<keyword evidence="1 4" id="KW-0819">tRNA processing</keyword>
<dbReference type="SMART" id="SM00450">
    <property type="entry name" value="RHOD"/>
    <property type="match status" value="1"/>
</dbReference>
<evidence type="ECO:0000256" key="2">
    <source>
        <dbReference type="ARBA" id="ARBA00023002"/>
    </source>
</evidence>
<dbReference type="RefSeq" id="WP_343787910.1">
    <property type="nucleotide sequence ID" value="NZ_BAAAFH010000011.1"/>
</dbReference>
<evidence type="ECO:0000313" key="6">
    <source>
        <dbReference type="EMBL" id="GAA0875931.1"/>
    </source>
</evidence>
<comment type="similarity">
    <text evidence="4">Belongs to the TrhO family.</text>
</comment>
<dbReference type="EC" id="1.14.-.-" evidence="4"/>
<evidence type="ECO:0000313" key="7">
    <source>
        <dbReference type="Proteomes" id="UP001501126"/>
    </source>
</evidence>
<dbReference type="EMBL" id="BAAAFH010000011">
    <property type="protein sequence ID" value="GAA0875931.1"/>
    <property type="molecule type" value="Genomic_DNA"/>
</dbReference>
<proteinExistence type="inferred from homology"/>
<evidence type="ECO:0000256" key="3">
    <source>
        <dbReference type="ARBA" id="ARBA00045625"/>
    </source>
</evidence>
<reference evidence="7" key="1">
    <citation type="journal article" date="2019" name="Int. J. Syst. Evol. Microbiol.">
        <title>The Global Catalogue of Microorganisms (GCM) 10K type strain sequencing project: providing services to taxonomists for standard genome sequencing and annotation.</title>
        <authorList>
            <consortium name="The Broad Institute Genomics Platform"/>
            <consortium name="The Broad Institute Genome Sequencing Center for Infectious Disease"/>
            <person name="Wu L."/>
            <person name="Ma J."/>
        </authorList>
    </citation>
    <scope>NUCLEOTIDE SEQUENCE [LARGE SCALE GENOMIC DNA]</scope>
    <source>
        <strain evidence="7">JCM 16083</strain>
    </source>
</reference>
<dbReference type="NCBIfam" id="NF001133">
    <property type="entry name" value="PRK00142.1-1"/>
    <property type="match status" value="1"/>
</dbReference>
<evidence type="ECO:0000256" key="4">
    <source>
        <dbReference type="HAMAP-Rule" id="MF_00469"/>
    </source>
</evidence>
<comment type="function">
    <text evidence="3">Catalyzes oxygen-dependent 5-hydroxyuridine (ho5U) modification at position 34 in tRNAs, the first step in 5-carboxymethoxyuridine (cmo5U) biosynthesis. May be part of an alternate pathway, which is able to bypass cmo5U biogenesis in a subset of tRNAs under aerobic conditions.</text>
</comment>
<dbReference type="InterPro" id="IPR040503">
    <property type="entry name" value="TRHO_N"/>
</dbReference>
<evidence type="ECO:0000259" key="5">
    <source>
        <dbReference type="PROSITE" id="PS50206"/>
    </source>
</evidence>
<dbReference type="SUPFAM" id="SSF52821">
    <property type="entry name" value="Rhodanese/Cell cycle control phosphatase"/>
    <property type="match status" value="1"/>
</dbReference>
<dbReference type="CDD" id="cd01518">
    <property type="entry name" value="RHOD_YceA"/>
    <property type="match status" value="1"/>
</dbReference>
<name>A0ABP3Y672_9FLAO</name>